<keyword evidence="2" id="KW-1185">Reference proteome</keyword>
<accession>A0A518K1G0</accession>
<proteinExistence type="predicted"/>
<gene>
    <name evidence="1" type="ORF">Poly24_53920</name>
</gene>
<dbReference type="AlphaFoldDB" id="A0A518K1G0"/>
<dbReference type="Proteomes" id="UP000315082">
    <property type="component" value="Chromosome"/>
</dbReference>
<reference evidence="1 2" key="1">
    <citation type="submission" date="2019-02" db="EMBL/GenBank/DDBJ databases">
        <title>Deep-cultivation of Planctomycetes and their phenomic and genomic characterization uncovers novel biology.</title>
        <authorList>
            <person name="Wiegand S."/>
            <person name="Jogler M."/>
            <person name="Boedeker C."/>
            <person name="Pinto D."/>
            <person name="Vollmers J."/>
            <person name="Rivas-Marin E."/>
            <person name="Kohn T."/>
            <person name="Peeters S.H."/>
            <person name="Heuer A."/>
            <person name="Rast P."/>
            <person name="Oberbeckmann S."/>
            <person name="Bunk B."/>
            <person name="Jeske O."/>
            <person name="Meyerdierks A."/>
            <person name="Storesund J.E."/>
            <person name="Kallscheuer N."/>
            <person name="Luecker S."/>
            <person name="Lage O.M."/>
            <person name="Pohl T."/>
            <person name="Merkel B.J."/>
            <person name="Hornburger P."/>
            <person name="Mueller R.-W."/>
            <person name="Bruemmer F."/>
            <person name="Labrenz M."/>
            <person name="Spormann A.M."/>
            <person name="Op den Camp H."/>
            <person name="Overmann J."/>
            <person name="Amann R."/>
            <person name="Jetten M.S.M."/>
            <person name="Mascher T."/>
            <person name="Medema M.H."/>
            <person name="Devos D.P."/>
            <person name="Kaster A.-K."/>
            <person name="Ovreas L."/>
            <person name="Rohde M."/>
            <person name="Galperin M.Y."/>
            <person name="Jogler C."/>
        </authorList>
    </citation>
    <scope>NUCLEOTIDE SEQUENCE [LARGE SCALE GENOMIC DNA]</scope>
    <source>
        <strain evidence="1 2">Poly24</strain>
    </source>
</reference>
<evidence type="ECO:0000313" key="1">
    <source>
        <dbReference type="EMBL" id="QDV71653.1"/>
    </source>
</evidence>
<dbReference type="EMBL" id="CP036348">
    <property type="protein sequence ID" value="QDV71653.1"/>
    <property type="molecule type" value="Genomic_DNA"/>
</dbReference>
<evidence type="ECO:0000313" key="2">
    <source>
        <dbReference type="Proteomes" id="UP000315082"/>
    </source>
</evidence>
<sequence length="84" mass="9525">MGVNIPSGQQLSGFLKPWEIESSEMALAAGPLITSLNLILSAFVDWRMHFFCWPRGPLNLVLALLSRRRMVLHERPQALLESEH</sequence>
<organism evidence="1 2">
    <name type="scientific">Rosistilla carotiformis</name>
    <dbReference type="NCBI Taxonomy" id="2528017"/>
    <lineage>
        <taxon>Bacteria</taxon>
        <taxon>Pseudomonadati</taxon>
        <taxon>Planctomycetota</taxon>
        <taxon>Planctomycetia</taxon>
        <taxon>Pirellulales</taxon>
        <taxon>Pirellulaceae</taxon>
        <taxon>Rosistilla</taxon>
    </lineage>
</organism>
<dbReference type="KEGG" id="rcf:Poly24_53920"/>
<name>A0A518K1G0_9BACT</name>
<protein>
    <submittedName>
        <fullName evidence="1">Uncharacterized protein</fullName>
    </submittedName>
</protein>